<dbReference type="AlphaFoldDB" id="A0A836CNF2"/>
<protein>
    <submittedName>
        <fullName evidence="1">Uncharacterized protein</fullName>
    </submittedName>
</protein>
<evidence type="ECO:0000313" key="2">
    <source>
        <dbReference type="Proteomes" id="UP000664859"/>
    </source>
</evidence>
<accession>A0A836CNF2</accession>
<comment type="caution">
    <text evidence="1">The sequence shown here is derived from an EMBL/GenBank/DDBJ whole genome shotgun (WGS) entry which is preliminary data.</text>
</comment>
<reference evidence="1" key="1">
    <citation type="submission" date="2021-02" db="EMBL/GenBank/DDBJ databases">
        <title>First Annotated Genome of the Yellow-green Alga Tribonema minus.</title>
        <authorList>
            <person name="Mahan K.M."/>
        </authorList>
    </citation>
    <scope>NUCLEOTIDE SEQUENCE</scope>
    <source>
        <strain evidence="1">UTEX B ZZ1240</strain>
    </source>
</reference>
<dbReference type="EMBL" id="JAFCMP010000001">
    <property type="protein sequence ID" value="KAG5192867.1"/>
    <property type="molecule type" value="Genomic_DNA"/>
</dbReference>
<keyword evidence="2" id="KW-1185">Reference proteome</keyword>
<evidence type="ECO:0000313" key="1">
    <source>
        <dbReference type="EMBL" id="KAG5192867.1"/>
    </source>
</evidence>
<dbReference type="Proteomes" id="UP000664859">
    <property type="component" value="Unassembled WGS sequence"/>
</dbReference>
<sequence>MALKRSTAEEMLPAPDECGNLRALCGGGLPDVPALCAMLASPEGWGDDGLGLLRRHAVASVLSAFLRESDAKMIYLIRAYRAVPPGCRGPLHVWVFAHRGHWLQGALNDAALKVDDDRNSTWGIWYRHHDAVHEDVDAAVRSLLPYHRPQQLDGDCAAVHYNNAARKRPASRHELRPEPSLHAVAGEYSGLLDDMESVIGVMEGLVRTDLTSSTPTRIARDLKGLRADIAGKREALEPHLGVPALAAMARAAMPPWQHAHSGSWW</sequence>
<name>A0A836CNF2_9STRA</name>
<organism evidence="1 2">
    <name type="scientific">Tribonema minus</name>
    <dbReference type="NCBI Taxonomy" id="303371"/>
    <lineage>
        <taxon>Eukaryota</taxon>
        <taxon>Sar</taxon>
        <taxon>Stramenopiles</taxon>
        <taxon>Ochrophyta</taxon>
        <taxon>PX clade</taxon>
        <taxon>Xanthophyceae</taxon>
        <taxon>Tribonematales</taxon>
        <taxon>Tribonemataceae</taxon>
        <taxon>Tribonema</taxon>
    </lineage>
</organism>
<proteinExistence type="predicted"/>
<gene>
    <name evidence="1" type="ORF">JKP88DRAFT_272182</name>
</gene>